<evidence type="ECO:0000313" key="1">
    <source>
        <dbReference type="EMBL" id="CAG8685403.1"/>
    </source>
</evidence>
<organism evidence="1 2">
    <name type="scientific">Dentiscutata heterogama</name>
    <dbReference type="NCBI Taxonomy" id="1316150"/>
    <lineage>
        <taxon>Eukaryota</taxon>
        <taxon>Fungi</taxon>
        <taxon>Fungi incertae sedis</taxon>
        <taxon>Mucoromycota</taxon>
        <taxon>Glomeromycotina</taxon>
        <taxon>Glomeromycetes</taxon>
        <taxon>Diversisporales</taxon>
        <taxon>Gigasporaceae</taxon>
        <taxon>Dentiscutata</taxon>
    </lineage>
</organism>
<dbReference type="EMBL" id="CAJVPU010022381">
    <property type="protein sequence ID" value="CAG8685403.1"/>
    <property type="molecule type" value="Genomic_DNA"/>
</dbReference>
<feature type="non-terminal residue" evidence="1">
    <location>
        <position position="95"/>
    </location>
</feature>
<sequence length="95" mass="11364">KSIKKNYDQDDILIVDNVYDLEDEEAIEIVFERLIQNTYIVSNETNNINLSDDEITNDSQSDYENKTKIEKESLQWKQKLQEMEERIQYLINTSK</sequence>
<evidence type="ECO:0000313" key="2">
    <source>
        <dbReference type="Proteomes" id="UP000789702"/>
    </source>
</evidence>
<feature type="non-terminal residue" evidence="1">
    <location>
        <position position="1"/>
    </location>
</feature>
<gene>
    <name evidence="1" type="ORF">DHETER_LOCUS10882</name>
</gene>
<name>A0ACA9P3S0_9GLOM</name>
<proteinExistence type="predicted"/>
<comment type="caution">
    <text evidence="1">The sequence shown here is derived from an EMBL/GenBank/DDBJ whole genome shotgun (WGS) entry which is preliminary data.</text>
</comment>
<dbReference type="Proteomes" id="UP000789702">
    <property type="component" value="Unassembled WGS sequence"/>
</dbReference>
<reference evidence="1" key="1">
    <citation type="submission" date="2021-06" db="EMBL/GenBank/DDBJ databases">
        <authorList>
            <person name="Kallberg Y."/>
            <person name="Tangrot J."/>
            <person name="Rosling A."/>
        </authorList>
    </citation>
    <scope>NUCLEOTIDE SEQUENCE</scope>
    <source>
        <strain evidence="1">IL203A</strain>
    </source>
</reference>
<protein>
    <submittedName>
        <fullName evidence="1">404_t:CDS:1</fullName>
    </submittedName>
</protein>
<keyword evidence="2" id="KW-1185">Reference proteome</keyword>
<accession>A0ACA9P3S0</accession>